<proteinExistence type="predicted"/>
<dbReference type="OrthoDB" id="9795306at2"/>
<protein>
    <submittedName>
        <fullName evidence="2">VOC family protein</fullName>
    </submittedName>
</protein>
<dbReference type="EMBL" id="CP025746">
    <property type="protein sequence ID" value="QAA32218.1"/>
    <property type="molecule type" value="Genomic_DNA"/>
</dbReference>
<sequence>MKIGLQAYIQGTVEAVEFYQKAFGGTLGYNVRNDDGTFMHAEINLDGQLLIALSEASTSVGLENIKRYSPTDYPTMNFSVSLGSEDAVKKAYEVLIEGGNILLPIGPLPWNTCCANVIDKFGIFWYVSV</sequence>
<dbReference type="Pfam" id="PF00903">
    <property type="entry name" value="Glyoxalase"/>
    <property type="match status" value="1"/>
</dbReference>
<reference evidence="2 3" key="1">
    <citation type="submission" date="2018-01" db="EMBL/GenBank/DDBJ databases">
        <title>Genome Sequencing and Assembly of Anaerobacter polyendosporus strain CT4.</title>
        <authorList>
            <person name="Tachaapaikoon C."/>
            <person name="Sutheeworapong S."/>
            <person name="Jenjaroenpun P."/>
            <person name="Wongsurawat T."/>
            <person name="Nookeaw I."/>
            <person name="Cheawchanlertfa P."/>
            <person name="Kosugi A."/>
            <person name="Cheevadhanarak S."/>
            <person name="Ratanakhanokchai K."/>
        </authorList>
    </citation>
    <scope>NUCLEOTIDE SEQUENCE [LARGE SCALE GENOMIC DNA]</scope>
    <source>
        <strain evidence="2 3">CT4</strain>
    </source>
</reference>
<dbReference type="Proteomes" id="UP000286268">
    <property type="component" value="Chromosome"/>
</dbReference>
<gene>
    <name evidence="2" type="ORF">C1I91_11520</name>
</gene>
<dbReference type="SUPFAM" id="SSF54593">
    <property type="entry name" value="Glyoxalase/Bleomycin resistance protein/Dihydroxybiphenyl dioxygenase"/>
    <property type="match status" value="1"/>
</dbReference>
<evidence type="ECO:0000313" key="3">
    <source>
        <dbReference type="Proteomes" id="UP000286268"/>
    </source>
</evidence>
<dbReference type="Gene3D" id="3.10.180.10">
    <property type="entry name" value="2,3-Dihydroxybiphenyl 1,2-Dioxygenase, domain 1"/>
    <property type="match status" value="1"/>
</dbReference>
<keyword evidence="3" id="KW-1185">Reference proteome</keyword>
<evidence type="ECO:0000259" key="1">
    <source>
        <dbReference type="Pfam" id="PF00903"/>
    </source>
</evidence>
<dbReference type="InterPro" id="IPR029068">
    <property type="entry name" value="Glyas_Bleomycin-R_OHBP_Dase"/>
</dbReference>
<evidence type="ECO:0000313" key="2">
    <source>
        <dbReference type="EMBL" id="QAA32218.1"/>
    </source>
</evidence>
<dbReference type="AlphaFoldDB" id="A0A3R5UFC2"/>
<dbReference type="RefSeq" id="WP_128213008.1">
    <property type="nucleotide sequence ID" value="NZ_CP025746.1"/>
</dbReference>
<dbReference type="InterPro" id="IPR004360">
    <property type="entry name" value="Glyas_Fos-R_dOase_dom"/>
</dbReference>
<organism evidence="2 3">
    <name type="scientific">Clostridium manihotivorum</name>
    <dbReference type="NCBI Taxonomy" id="2320868"/>
    <lineage>
        <taxon>Bacteria</taxon>
        <taxon>Bacillati</taxon>
        <taxon>Bacillota</taxon>
        <taxon>Clostridia</taxon>
        <taxon>Eubacteriales</taxon>
        <taxon>Clostridiaceae</taxon>
        <taxon>Clostridium</taxon>
    </lineage>
</organism>
<accession>A0A3R5UFC2</accession>
<name>A0A3R5UFC2_9CLOT</name>
<dbReference type="KEGG" id="cmah:C1I91_11520"/>
<feature type="domain" description="Glyoxalase/fosfomycin resistance/dioxygenase" evidence="1">
    <location>
        <begin position="14"/>
        <end position="125"/>
    </location>
</feature>